<dbReference type="Gene3D" id="2.30.29.30">
    <property type="entry name" value="Pleckstrin-homology domain (PH domain)/Phosphotyrosine-binding domain (PTB)"/>
    <property type="match status" value="1"/>
</dbReference>
<reference evidence="5 6" key="1">
    <citation type="submission" date="2015-06" db="EMBL/GenBank/DDBJ databases">
        <title>Draft genome of the ant-associated black yeast Phialophora attae CBS 131958.</title>
        <authorList>
            <person name="Moreno L.F."/>
            <person name="Stielow B.J."/>
            <person name="de Hoog S."/>
            <person name="Vicente V.A."/>
            <person name="Weiss V.A."/>
            <person name="de Vries M."/>
            <person name="Cruz L.M."/>
            <person name="Souza E.M."/>
        </authorList>
    </citation>
    <scope>NUCLEOTIDE SEQUENCE [LARGE SCALE GENOMIC DNA]</scope>
    <source>
        <strain evidence="5 6">CBS 131958</strain>
    </source>
</reference>
<feature type="region of interest" description="Disordered" evidence="3">
    <location>
        <begin position="904"/>
        <end position="950"/>
    </location>
</feature>
<organism evidence="5 6">
    <name type="scientific">Cyphellophora attinorum</name>
    <dbReference type="NCBI Taxonomy" id="1664694"/>
    <lineage>
        <taxon>Eukaryota</taxon>
        <taxon>Fungi</taxon>
        <taxon>Dikarya</taxon>
        <taxon>Ascomycota</taxon>
        <taxon>Pezizomycotina</taxon>
        <taxon>Eurotiomycetes</taxon>
        <taxon>Chaetothyriomycetidae</taxon>
        <taxon>Chaetothyriales</taxon>
        <taxon>Cyphellophoraceae</taxon>
        <taxon>Cyphellophora</taxon>
    </lineage>
</organism>
<accession>A0A0N0NRS4</accession>
<dbReference type="CDD" id="cd13278">
    <property type="entry name" value="PH_Bud4"/>
    <property type="match status" value="1"/>
</dbReference>
<feature type="compositionally biased region" description="Polar residues" evidence="3">
    <location>
        <begin position="1476"/>
        <end position="1493"/>
    </location>
</feature>
<dbReference type="FunFam" id="2.30.29.30:FF:000311">
    <property type="entry name" value="GTP binding protein (Bud4)"/>
    <property type="match status" value="1"/>
</dbReference>
<proteinExistence type="predicted"/>
<gene>
    <name evidence="5" type="ORF">AB675_910</name>
</gene>
<dbReference type="PROSITE" id="PS50003">
    <property type="entry name" value="PH_DOMAIN"/>
    <property type="match status" value="1"/>
</dbReference>
<feature type="domain" description="PH" evidence="4">
    <location>
        <begin position="1217"/>
        <end position="1338"/>
    </location>
</feature>
<dbReference type="VEuPathDB" id="FungiDB:AB675_910"/>
<sequence>MASQTVPPLRIQKGSNGSPNKLPMVNHRPLSELSPMAIRRNSPSFPQSKSPAKVTTSPQKSSPFGNNSPRDFWQGRDVNSPARELQNPIESMPSPPPAKRSSIENLKKASRVKNSSMFAREQTHHYDPSRPSILDGRPLNGSITSNRSSFLRDSTSFISQENKSPVQSPLQSSPGRPLEDTTNASVPLSPSKSNTSPTKSSLSKRSGNAFKNSAFDPETGIWEDDTDREEKKLPAGRYLHRHAKSVTFDQAPPQVNEYEMTTPDPSSVASGSREGSYDDDEDEEEDEFSFERGSSMDHDDSFDASLEDTEKTPVVLPEDWRFMSPEAANTQLTRGEEDVFDEEFGSPGPTADPGARAYQPHQASLNSVDSNGERRPLPPLPPGASSPTKSPGRDSLSGALERMSNPYRNLPSPPQAPMVSKNDIRRMSGSGLSMNDRLRLMMTEKEKEQDTQRERRMRRADVKETSPVRSPSQEPVHLAVDDANEAEGVEAAPPTQLSTRDAILRHMRSEQDLQQRAGSEESSNPSHASYDPDVPIPSLEDPTFRRSSVEIKREDDEDDNGLYSIPDMYAHSVTASEADQEDMTSQYSQPSLPALPAQEQQAQQSSNGLALPDFMADFSMNTSFDAGLESFMTPPTEQVAGDKSDVFSQSVDTKLPDLAALRNSIQRPYTPQEQLEVPQPAWESEEPGTPSSVIRHPTTDENSISPISDDLNDQQLPVDEPMSPKLSAPTPATLDKDLPATPPEPVTEPEPAASDALLDIPTAKGARKSSLVQLEIPKDQSDEGLSFGLEKEFDRVVEAQKVEFERSLQHLYYPFNGRFPSNELPDTKDSPHKNSPFKDPLPSRPRGARLMNESLANRPFPNQRGYLMRQNTKVVVASERVSHDDSRPTDTALGVPSIEPNEVVASPRKTSQPTWTAEPWTGKSRRKSIRVGGETSPMKRKEVAPPLPGQASAVDTLNAVTEDDLAEEEAEDFEDGAERGRLFVKVIGVKDLQLPFPQHERTQFALTLDNGLHCVTTAWLDLARDAPIGQEFELVVLNELEFQLTLQMKLEEPKIQRPQSPSKPLSSPKKTGAFGRLFGSPKKKEKELPPPTRTRPVTPPSFYEMVQGLVAKDGSFARAYINLTEHEKRAYGRPYSVDIKCFNEWAMEEVAIGSHRSKRGATSMQRRPPYEIGKLELLLLYVPKPKGAKDEDMPKSMNGAVRAMRDAEERMQQQASIQDFEGHLSQQGGDCPYWRRRFFKLVGTKLTAYHEATRQPRATINLAKAAKLIDDKSSLAQKETSTKGGGRRRSAFHEEEEGYMFIEEGFRIRFANGEVIDFYADSKELKEQWMAAMSQVVGKPGIAGSSGAGGKDAKAWTEMVLKREKSTVRKNIVDQASRTKAAAPPMPPMPQAATDVPIRKSSNQQAQQLQQAQHIAQQHHQSLPAPAPRPKSPVRQQVAPPLPSSIPSPTSKTSRPVMNPRQSTGDMRTSGHMRTESYQPAATGSKSQSNSPVKKSFGLALGGGLSAMSGEERRRKARSMLM</sequence>
<feature type="region of interest" description="Disordered" evidence="3">
    <location>
        <begin position="1367"/>
        <end position="1522"/>
    </location>
</feature>
<dbReference type="GO" id="GO:0005525">
    <property type="term" value="F:GTP binding"/>
    <property type="evidence" value="ECO:0007669"/>
    <property type="project" value="TreeGrafter"/>
</dbReference>
<dbReference type="SUPFAM" id="SSF50729">
    <property type="entry name" value="PH domain-like"/>
    <property type="match status" value="1"/>
</dbReference>
<protein>
    <submittedName>
        <fullName evidence="5">Bud site selection protein BUD4</fullName>
    </submittedName>
</protein>
<dbReference type="PANTHER" id="PTHR36100:SF1">
    <property type="entry name" value="BUD SITE SELECTION PROTEIN 4"/>
    <property type="match status" value="1"/>
</dbReference>
<evidence type="ECO:0000256" key="2">
    <source>
        <dbReference type="ARBA" id="ARBA00023306"/>
    </source>
</evidence>
<dbReference type="OrthoDB" id="2123378at2759"/>
<feature type="compositionally biased region" description="Polar residues" evidence="3">
    <location>
        <begin position="361"/>
        <end position="370"/>
    </location>
</feature>
<feature type="compositionally biased region" description="Low complexity" evidence="3">
    <location>
        <begin position="187"/>
        <end position="204"/>
    </location>
</feature>
<evidence type="ECO:0000313" key="5">
    <source>
        <dbReference type="EMBL" id="KPI45431.1"/>
    </source>
</evidence>
<feature type="compositionally biased region" description="Low complexity" evidence="3">
    <location>
        <begin position="1404"/>
        <end position="1421"/>
    </location>
</feature>
<dbReference type="InterPro" id="IPR052007">
    <property type="entry name" value="Bud4"/>
</dbReference>
<keyword evidence="2" id="KW-0131">Cell cycle</keyword>
<name>A0A0N0NRS4_9EURO</name>
<evidence type="ECO:0000313" key="6">
    <source>
        <dbReference type="Proteomes" id="UP000038010"/>
    </source>
</evidence>
<dbReference type="GO" id="GO:0051301">
    <property type="term" value="P:cell division"/>
    <property type="evidence" value="ECO:0007669"/>
    <property type="project" value="UniProtKB-KW"/>
</dbReference>
<dbReference type="RefSeq" id="XP_018005394.1">
    <property type="nucleotide sequence ID" value="XM_018149618.1"/>
</dbReference>
<feature type="region of interest" description="Disordered" evidence="3">
    <location>
        <begin position="1"/>
        <end position="610"/>
    </location>
</feature>
<feature type="compositionally biased region" description="Acidic residues" evidence="3">
    <location>
        <begin position="277"/>
        <end position="288"/>
    </location>
</feature>
<feature type="region of interest" description="Disordered" evidence="3">
    <location>
        <begin position="629"/>
        <end position="648"/>
    </location>
</feature>
<evidence type="ECO:0000256" key="3">
    <source>
        <dbReference type="SAM" id="MobiDB-lite"/>
    </source>
</evidence>
<feature type="compositionally biased region" description="Low complexity" evidence="3">
    <location>
        <begin position="589"/>
        <end position="606"/>
    </location>
</feature>
<feature type="compositionally biased region" description="Pro residues" evidence="3">
    <location>
        <begin position="1089"/>
        <end position="1099"/>
    </location>
</feature>
<feature type="region of interest" description="Disordered" evidence="3">
    <location>
        <begin position="1053"/>
        <end position="1100"/>
    </location>
</feature>
<feature type="region of interest" description="Disordered" evidence="3">
    <location>
        <begin position="662"/>
        <end position="761"/>
    </location>
</feature>
<keyword evidence="6" id="KW-1185">Reference proteome</keyword>
<dbReference type="InterPro" id="IPR001849">
    <property type="entry name" value="PH_domain"/>
</dbReference>
<feature type="compositionally biased region" description="Basic and acidic residues" evidence="3">
    <location>
        <begin position="436"/>
        <end position="466"/>
    </location>
</feature>
<feature type="compositionally biased region" description="Low complexity" evidence="3">
    <location>
        <begin position="1058"/>
        <end position="1070"/>
    </location>
</feature>
<evidence type="ECO:0000256" key="1">
    <source>
        <dbReference type="ARBA" id="ARBA00022618"/>
    </source>
</evidence>
<feature type="compositionally biased region" description="Basic and acidic residues" evidence="3">
    <location>
        <begin position="542"/>
        <end position="554"/>
    </location>
</feature>
<dbReference type="EMBL" id="LFJN01000001">
    <property type="protein sequence ID" value="KPI45431.1"/>
    <property type="molecule type" value="Genomic_DNA"/>
</dbReference>
<evidence type="ECO:0000259" key="4">
    <source>
        <dbReference type="PROSITE" id="PS50003"/>
    </source>
</evidence>
<feature type="compositionally biased region" description="Polar residues" evidence="3">
    <location>
        <begin position="41"/>
        <end position="69"/>
    </location>
</feature>
<feature type="compositionally biased region" description="Polar residues" evidence="3">
    <location>
        <begin position="663"/>
        <end position="673"/>
    </location>
</feature>
<feature type="region of interest" description="Disordered" evidence="3">
    <location>
        <begin position="815"/>
        <end position="847"/>
    </location>
</feature>
<dbReference type="GeneID" id="28741487"/>
<dbReference type="Proteomes" id="UP000038010">
    <property type="component" value="Unassembled WGS sequence"/>
</dbReference>
<dbReference type="SMART" id="SM00233">
    <property type="entry name" value="PH"/>
    <property type="match status" value="1"/>
</dbReference>
<feature type="compositionally biased region" description="Polar residues" evidence="3">
    <location>
        <begin position="514"/>
        <end position="527"/>
    </location>
</feature>
<feature type="compositionally biased region" description="Basic and acidic residues" evidence="3">
    <location>
        <begin position="502"/>
        <end position="513"/>
    </location>
</feature>
<dbReference type="InterPro" id="IPR011993">
    <property type="entry name" value="PH-like_dom_sf"/>
</dbReference>
<feature type="compositionally biased region" description="Polar residues" evidence="3">
    <location>
        <begin position="573"/>
        <end position="588"/>
    </location>
</feature>
<feature type="compositionally biased region" description="Polar residues" evidence="3">
    <location>
        <begin position="141"/>
        <end position="186"/>
    </location>
</feature>
<dbReference type="STRING" id="1664694.A0A0N0NRS4"/>
<comment type="caution">
    <text evidence="5">The sequence shown here is derived from an EMBL/GenBank/DDBJ whole genome shotgun (WGS) entry which is preliminary data.</text>
</comment>
<keyword evidence="1" id="KW-0132">Cell division</keyword>
<dbReference type="PANTHER" id="PTHR36100">
    <property type="entry name" value="BUD SITE SELECTION PROTEIN 4"/>
    <property type="match status" value="1"/>
</dbReference>
<feature type="compositionally biased region" description="Low complexity" evidence="3">
    <location>
        <begin position="1447"/>
        <end position="1456"/>
    </location>
</feature>
<dbReference type="Pfam" id="PF00169">
    <property type="entry name" value="PH"/>
    <property type="match status" value="1"/>
</dbReference>